<accession>Q6KAE6</accession>
<name>Q6KAE6_ORYSJ</name>
<organism evidence="2 3">
    <name type="scientific">Oryza sativa subsp. japonica</name>
    <name type="common">Rice</name>
    <dbReference type="NCBI Taxonomy" id="39947"/>
    <lineage>
        <taxon>Eukaryota</taxon>
        <taxon>Viridiplantae</taxon>
        <taxon>Streptophyta</taxon>
        <taxon>Embryophyta</taxon>
        <taxon>Tracheophyta</taxon>
        <taxon>Spermatophyta</taxon>
        <taxon>Magnoliopsida</taxon>
        <taxon>Liliopsida</taxon>
        <taxon>Poales</taxon>
        <taxon>Poaceae</taxon>
        <taxon>BOP clade</taxon>
        <taxon>Oryzoideae</taxon>
        <taxon>Oryzeae</taxon>
        <taxon>Oryzinae</taxon>
        <taxon>Oryza</taxon>
        <taxon>Oryza sativa</taxon>
    </lineage>
</organism>
<evidence type="ECO:0000256" key="1">
    <source>
        <dbReference type="SAM" id="MobiDB-lite"/>
    </source>
</evidence>
<protein>
    <submittedName>
        <fullName evidence="2">Uncharacterized protein</fullName>
    </submittedName>
</protein>
<dbReference type="Proteomes" id="UP000000763">
    <property type="component" value="Chromosome 2"/>
</dbReference>
<proteinExistence type="predicted"/>
<reference evidence="3" key="1">
    <citation type="journal article" date="2005" name="Nature">
        <title>The map-based sequence of the rice genome.</title>
        <authorList>
            <consortium name="International rice genome sequencing project (IRGSP)"/>
            <person name="Matsumoto T."/>
            <person name="Wu J."/>
            <person name="Kanamori H."/>
            <person name="Katayose Y."/>
            <person name="Fujisawa M."/>
            <person name="Namiki N."/>
            <person name="Mizuno H."/>
            <person name="Yamamoto K."/>
            <person name="Antonio B.A."/>
            <person name="Baba T."/>
            <person name="Sakata K."/>
            <person name="Nagamura Y."/>
            <person name="Aoki H."/>
            <person name="Arikawa K."/>
            <person name="Arita K."/>
            <person name="Bito T."/>
            <person name="Chiden Y."/>
            <person name="Fujitsuka N."/>
            <person name="Fukunaka R."/>
            <person name="Hamada M."/>
            <person name="Harada C."/>
            <person name="Hayashi A."/>
            <person name="Hijishita S."/>
            <person name="Honda M."/>
            <person name="Hosokawa S."/>
            <person name="Ichikawa Y."/>
            <person name="Idonuma A."/>
            <person name="Iijima M."/>
            <person name="Ikeda M."/>
            <person name="Ikeno M."/>
            <person name="Ito K."/>
            <person name="Ito S."/>
            <person name="Ito T."/>
            <person name="Ito Y."/>
            <person name="Ito Y."/>
            <person name="Iwabuchi A."/>
            <person name="Kamiya K."/>
            <person name="Karasawa W."/>
            <person name="Kurita K."/>
            <person name="Katagiri S."/>
            <person name="Kikuta A."/>
            <person name="Kobayashi H."/>
            <person name="Kobayashi N."/>
            <person name="Machita K."/>
            <person name="Maehara T."/>
            <person name="Masukawa M."/>
            <person name="Mizubayashi T."/>
            <person name="Mukai Y."/>
            <person name="Nagasaki H."/>
            <person name="Nagata Y."/>
            <person name="Naito S."/>
            <person name="Nakashima M."/>
            <person name="Nakama Y."/>
            <person name="Nakamichi Y."/>
            <person name="Nakamura M."/>
            <person name="Meguro A."/>
            <person name="Negishi M."/>
            <person name="Ohta I."/>
            <person name="Ohta T."/>
            <person name="Okamoto M."/>
            <person name="Ono N."/>
            <person name="Saji S."/>
            <person name="Sakaguchi M."/>
            <person name="Sakai K."/>
            <person name="Shibata M."/>
            <person name="Shimokawa T."/>
            <person name="Song J."/>
            <person name="Takazaki Y."/>
            <person name="Terasawa K."/>
            <person name="Tsugane M."/>
            <person name="Tsuji K."/>
            <person name="Ueda S."/>
            <person name="Waki K."/>
            <person name="Yamagata H."/>
            <person name="Yamamoto M."/>
            <person name="Yamamoto S."/>
            <person name="Yamane H."/>
            <person name="Yoshiki S."/>
            <person name="Yoshihara R."/>
            <person name="Yukawa K."/>
            <person name="Zhong H."/>
            <person name="Yano M."/>
            <person name="Yuan Q."/>
            <person name="Ouyang S."/>
            <person name="Liu J."/>
            <person name="Jones K.M."/>
            <person name="Gansberger K."/>
            <person name="Moffat K."/>
            <person name="Hill J."/>
            <person name="Bera J."/>
            <person name="Fadrosh D."/>
            <person name="Jin S."/>
            <person name="Johri S."/>
            <person name="Kim M."/>
            <person name="Overton L."/>
            <person name="Reardon M."/>
            <person name="Tsitrin T."/>
            <person name="Vuong H."/>
            <person name="Weaver B."/>
            <person name="Ciecko A."/>
            <person name="Tallon L."/>
            <person name="Jackson J."/>
            <person name="Pai G."/>
            <person name="Aken S.V."/>
            <person name="Utterback T."/>
            <person name="Reidmuller S."/>
            <person name="Feldblyum T."/>
            <person name="Hsiao J."/>
            <person name="Zismann V."/>
            <person name="Iobst S."/>
            <person name="de Vazeille A.R."/>
            <person name="Buell C.R."/>
            <person name="Ying K."/>
            <person name="Li Y."/>
            <person name="Lu T."/>
            <person name="Huang Y."/>
            <person name="Zhao Q."/>
            <person name="Feng Q."/>
            <person name="Zhang L."/>
            <person name="Zhu J."/>
            <person name="Weng Q."/>
            <person name="Mu J."/>
            <person name="Lu Y."/>
            <person name="Fan D."/>
            <person name="Liu Y."/>
            <person name="Guan J."/>
            <person name="Zhang Y."/>
            <person name="Yu S."/>
            <person name="Liu X."/>
            <person name="Zhang Y."/>
            <person name="Hong G."/>
            <person name="Han B."/>
            <person name="Choisne N."/>
            <person name="Demange N."/>
            <person name="Orjeda G."/>
            <person name="Samain S."/>
            <person name="Cattolico L."/>
            <person name="Pelletier E."/>
            <person name="Couloux A."/>
            <person name="Segurens B."/>
            <person name="Wincker P."/>
            <person name="D'Hont A."/>
            <person name="Scarpelli C."/>
            <person name="Weissenbach J."/>
            <person name="Salanoubat M."/>
            <person name="Quetier F."/>
            <person name="Yu Y."/>
            <person name="Kim H.R."/>
            <person name="Rambo T."/>
            <person name="Currie J."/>
            <person name="Collura K."/>
            <person name="Luo M."/>
            <person name="Yang T."/>
            <person name="Ammiraju J.S.S."/>
            <person name="Engler F."/>
            <person name="Soderlund C."/>
            <person name="Wing R.A."/>
            <person name="Palmer L.E."/>
            <person name="de la Bastide M."/>
            <person name="Spiegel L."/>
            <person name="Nascimento L."/>
            <person name="Zutavern T."/>
            <person name="O'Shaughnessy A."/>
            <person name="Dike S."/>
            <person name="Dedhia N."/>
            <person name="Preston R."/>
            <person name="Balija V."/>
            <person name="McCombie W.R."/>
            <person name="Chow T."/>
            <person name="Chen H."/>
            <person name="Chung M."/>
            <person name="Chen C."/>
            <person name="Shaw J."/>
            <person name="Wu H."/>
            <person name="Hsiao K."/>
            <person name="Chao Y."/>
            <person name="Chu M."/>
            <person name="Cheng C."/>
            <person name="Hour A."/>
            <person name="Lee P."/>
            <person name="Lin S."/>
            <person name="Lin Y."/>
            <person name="Liou J."/>
            <person name="Liu S."/>
            <person name="Hsing Y."/>
            <person name="Raghuvanshi S."/>
            <person name="Mohanty A."/>
            <person name="Bharti A.K."/>
            <person name="Gaur A."/>
            <person name="Gupta V."/>
            <person name="Kumar D."/>
            <person name="Ravi V."/>
            <person name="Vij S."/>
            <person name="Kapur A."/>
            <person name="Khurana P."/>
            <person name="Khurana P."/>
            <person name="Khurana J.P."/>
            <person name="Tyagi A.K."/>
            <person name="Gaikwad K."/>
            <person name="Singh A."/>
            <person name="Dalal V."/>
            <person name="Srivastava S."/>
            <person name="Dixit A."/>
            <person name="Pal A.K."/>
            <person name="Ghazi I.A."/>
            <person name="Yadav M."/>
            <person name="Pandit A."/>
            <person name="Bhargava A."/>
            <person name="Sureshbabu K."/>
            <person name="Batra K."/>
            <person name="Sharma T.R."/>
            <person name="Mohapatra T."/>
            <person name="Singh N.K."/>
            <person name="Messing J."/>
            <person name="Nelson A.B."/>
            <person name="Fuks G."/>
            <person name="Kavchok S."/>
            <person name="Keizer G."/>
            <person name="Linton E."/>
            <person name="Llaca V."/>
            <person name="Song R."/>
            <person name="Tanyolac B."/>
            <person name="Young S."/>
            <person name="Ho-Il K."/>
            <person name="Hahn J.H."/>
            <person name="Sangsakoo G."/>
            <person name="Vanavichit A."/>
            <person name="de Mattos Luiz.A.T."/>
            <person name="Zimmer P.D."/>
            <person name="Malone G."/>
            <person name="Dellagostin O."/>
            <person name="de Oliveira A.C."/>
            <person name="Bevan M."/>
            <person name="Bancroft I."/>
            <person name="Minx P."/>
            <person name="Cordum H."/>
            <person name="Wilson R."/>
            <person name="Cheng Z."/>
            <person name="Jin W."/>
            <person name="Jiang J."/>
            <person name="Leong S.A."/>
            <person name="Iwama H."/>
            <person name="Gojobori T."/>
            <person name="Itoh T."/>
            <person name="Niimura Y."/>
            <person name="Fujii Y."/>
            <person name="Habara T."/>
            <person name="Sakai H."/>
            <person name="Sato Y."/>
            <person name="Wilson G."/>
            <person name="Kumar K."/>
            <person name="McCouch S."/>
            <person name="Juretic N."/>
            <person name="Hoen D."/>
            <person name="Wright S."/>
            <person name="Bruskiewich R."/>
            <person name="Bureau T."/>
            <person name="Miyao A."/>
            <person name="Hirochika H."/>
            <person name="Nishikawa T."/>
            <person name="Kadowaki K."/>
            <person name="Sugiura M."/>
            <person name="Burr B."/>
            <person name="Sasaki T."/>
        </authorList>
    </citation>
    <scope>NUCLEOTIDE SEQUENCE [LARGE SCALE GENOMIC DNA]</scope>
    <source>
        <strain evidence="3">cv. Nipponbare</strain>
    </source>
</reference>
<gene>
    <name evidence="2" type="primary">OJ1046_F07.25</name>
</gene>
<dbReference type="AlphaFoldDB" id="Q6KAE6"/>
<evidence type="ECO:0000313" key="2">
    <source>
        <dbReference type="EMBL" id="BAD19118.1"/>
    </source>
</evidence>
<feature type="region of interest" description="Disordered" evidence="1">
    <location>
        <begin position="1"/>
        <end position="101"/>
    </location>
</feature>
<feature type="compositionally biased region" description="Basic residues" evidence="1">
    <location>
        <begin position="73"/>
        <end position="89"/>
    </location>
</feature>
<reference evidence="3" key="2">
    <citation type="journal article" date="2008" name="Nucleic Acids Res.">
        <title>The rice annotation project database (RAP-DB): 2008 update.</title>
        <authorList>
            <consortium name="The rice annotation project (RAP)"/>
        </authorList>
    </citation>
    <scope>GENOME REANNOTATION</scope>
    <source>
        <strain evidence="3">cv. Nipponbare</strain>
    </source>
</reference>
<feature type="compositionally biased region" description="Basic and acidic residues" evidence="1">
    <location>
        <begin position="51"/>
        <end position="72"/>
    </location>
</feature>
<evidence type="ECO:0000313" key="3">
    <source>
        <dbReference type="Proteomes" id="UP000000763"/>
    </source>
</evidence>
<sequence>MQIISMPRQLSSLPTWPAAATTTPPPRSDNAPHELFIFSTSRRRTMTSPPRSDEASPVEPEREAAGEVEEHKRLGKRCAQRVHQRRRRHEREVRRHELSRRLPGTRYHGYQVSWVSTFDVAIPVFA</sequence>
<feature type="compositionally biased region" description="Basic and acidic residues" evidence="1">
    <location>
        <begin position="90"/>
        <end position="100"/>
    </location>
</feature>
<dbReference type="EMBL" id="AP003984">
    <property type="protein sequence ID" value="BAD19118.1"/>
    <property type="molecule type" value="Genomic_DNA"/>
</dbReference>